<feature type="chain" id="PRO_5041383774" evidence="4">
    <location>
        <begin position="30"/>
        <end position="532"/>
    </location>
</feature>
<keyword evidence="3" id="KW-0472">Membrane</keyword>
<dbReference type="PANTHER" id="PTHR32444">
    <property type="entry name" value="BULB-TYPE LECTIN DOMAIN-CONTAINING PROTEIN"/>
    <property type="match status" value="1"/>
</dbReference>
<dbReference type="CDD" id="cd01098">
    <property type="entry name" value="PAN_AP_plant"/>
    <property type="match status" value="1"/>
</dbReference>
<evidence type="ECO:0000256" key="4">
    <source>
        <dbReference type="SAM" id="SignalP"/>
    </source>
</evidence>
<dbReference type="Proteomes" id="UP001177140">
    <property type="component" value="Unassembled WGS sequence"/>
</dbReference>
<dbReference type="PROSITE" id="PS50927">
    <property type="entry name" value="BULB_LECTIN"/>
    <property type="match status" value="1"/>
</dbReference>
<evidence type="ECO:0000256" key="2">
    <source>
        <dbReference type="ARBA" id="ARBA00023157"/>
    </source>
</evidence>
<dbReference type="AlphaFoldDB" id="A0AA42AZU9"/>
<dbReference type="GO" id="GO:0048544">
    <property type="term" value="P:recognition of pollen"/>
    <property type="evidence" value="ECO:0007669"/>
    <property type="project" value="InterPro"/>
</dbReference>
<keyword evidence="8" id="KW-1185">Reference proteome</keyword>
<dbReference type="CDD" id="cd00028">
    <property type="entry name" value="B_lectin"/>
    <property type="match status" value="1"/>
</dbReference>
<feature type="signal peptide" evidence="4">
    <location>
        <begin position="1"/>
        <end position="29"/>
    </location>
</feature>
<gene>
    <name evidence="7" type="ORF">MKW94_015184</name>
</gene>
<dbReference type="FunFam" id="2.90.10.10:FF:000001">
    <property type="entry name" value="G-type lectin S-receptor-like serine/threonine-protein kinase"/>
    <property type="match status" value="1"/>
</dbReference>
<evidence type="ECO:0000313" key="8">
    <source>
        <dbReference type="Proteomes" id="UP001177140"/>
    </source>
</evidence>
<comment type="caution">
    <text evidence="7">The sequence shown here is derived from an EMBL/GenBank/DDBJ whole genome shotgun (WGS) entry which is preliminary data.</text>
</comment>
<reference evidence="7" key="1">
    <citation type="submission" date="2022-03" db="EMBL/GenBank/DDBJ databases">
        <title>A functionally conserved STORR gene fusion in Papaver species that diverged 16.8 million years ago.</title>
        <authorList>
            <person name="Catania T."/>
        </authorList>
    </citation>
    <scope>NUCLEOTIDE SEQUENCE</scope>
    <source>
        <strain evidence="7">S-191538</strain>
    </source>
</reference>
<keyword evidence="3" id="KW-0812">Transmembrane</keyword>
<dbReference type="EMBL" id="JAJJMA010275922">
    <property type="protein sequence ID" value="MCL7045974.1"/>
    <property type="molecule type" value="Genomic_DNA"/>
</dbReference>
<feature type="domain" description="Apple" evidence="6">
    <location>
        <begin position="351"/>
        <end position="430"/>
    </location>
</feature>
<dbReference type="InterPro" id="IPR001480">
    <property type="entry name" value="Bulb-type_lectin_dom"/>
</dbReference>
<evidence type="ECO:0000259" key="6">
    <source>
        <dbReference type="PROSITE" id="PS50948"/>
    </source>
</evidence>
<dbReference type="Gene3D" id="3.30.200.20">
    <property type="entry name" value="Phosphorylase Kinase, domain 1"/>
    <property type="match status" value="1"/>
</dbReference>
<keyword evidence="1 4" id="KW-0732">Signal</keyword>
<dbReference type="Pfam" id="PF08276">
    <property type="entry name" value="PAN_2"/>
    <property type="match status" value="1"/>
</dbReference>
<dbReference type="PROSITE" id="PS50948">
    <property type="entry name" value="PAN"/>
    <property type="match status" value="1"/>
</dbReference>
<feature type="transmembrane region" description="Helical" evidence="3">
    <location>
        <begin position="442"/>
        <end position="465"/>
    </location>
</feature>
<dbReference type="PANTHER" id="PTHR32444:SF198">
    <property type="entry name" value="BULB-TYPE LECTIN DOMAIN-CONTAINING PROTEIN"/>
    <property type="match status" value="1"/>
</dbReference>
<dbReference type="SMART" id="SM00108">
    <property type="entry name" value="B_lectin"/>
    <property type="match status" value="1"/>
</dbReference>
<dbReference type="SMART" id="SM00473">
    <property type="entry name" value="PAN_AP"/>
    <property type="match status" value="1"/>
</dbReference>
<dbReference type="InterPro" id="IPR000858">
    <property type="entry name" value="S_locus_glycoprot_dom"/>
</dbReference>
<dbReference type="Pfam" id="PF01453">
    <property type="entry name" value="B_lectin"/>
    <property type="match status" value="1"/>
</dbReference>
<name>A0AA42AZU9_PAPNU</name>
<sequence>MTTILSRKIYGSHCLYLLPLYLLMVVCSAEENVITPTQFITDSQTLTSPGEIFQLGFFSPVNTTNRYVGIWYNKIPVENIVWVANRATPLKDSSGTFRIASDGNLVISDGRGIVHWTTNVSNFATRNSSAAELSDTGNLAFRLVDDDTGGVLWQSFDSPTDTFLPLMKIGGSSLTGAKRELTSWKHASDPSVGIFSAGLDLVDNIPQLVVSSNASKRLWRSGVWNSKIFVGMPNLESVYNDGFYLTKDTKDKSIYISFDYLDKSRKQKYVLGYRGELFAETWNEEKREWSRSWSTQDDKCETYAMCGPFSSCNTLDSPICSCLVGFAPKSEDEWSKGNWSGGCVRKTPLSCQNSSLGDDGFMKLATMKVPDFAIWSYTNKTKECKAECLASCSCIAYSYDSGVGCMTWDGNLVDMQKFNQSGEDLYIRLAHSDLIGNRKVTIMIVVLVGTFAFTVCVFFIGKWLVKRRGKHKKNGGNKLNSGSIIDEPQVPNMLGDDSEHLEVYKLEEIAIATNNFSEDNKLGKGGFGVVYK</sequence>
<dbReference type="Pfam" id="PF00954">
    <property type="entry name" value="S_locus_glycop"/>
    <property type="match status" value="1"/>
</dbReference>
<organism evidence="7 8">
    <name type="scientific">Papaver nudicaule</name>
    <name type="common">Iceland poppy</name>
    <dbReference type="NCBI Taxonomy" id="74823"/>
    <lineage>
        <taxon>Eukaryota</taxon>
        <taxon>Viridiplantae</taxon>
        <taxon>Streptophyta</taxon>
        <taxon>Embryophyta</taxon>
        <taxon>Tracheophyta</taxon>
        <taxon>Spermatophyta</taxon>
        <taxon>Magnoliopsida</taxon>
        <taxon>Ranunculales</taxon>
        <taxon>Papaveraceae</taxon>
        <taxon>Papaveroideae</taxon>
        <taxon>Papaver</taxon>
    </lineage>
</organism>
<keyword evidence="2" id="KW-1015">Disulfide bond</keyword>
<accession>A0AA42AZU9</accession>
<feature type="non-terminal residue" evidence="7">
    <location>
        <position position="532"/>
    </location>
</feature>
<evidence type="ECO:0000259" key="5">
    <source>
        <dbReference type="PROSITE" id="PS50927"/>
    </source>
</evidence>
<keyword evidence="3" id="KW-1133">Transmembrane helix</keyword>
<evidence type="ECO:0000256" key="1">
    <source>
        <dbReference type="ARBA" id="ARBA00022729"/>
    </source>
</evidence>
<protein>
    <submittedName>
        <fullName evidence="7">Uncharacterized protein</fullName>
    </submittedName>
</protein>
<feature type="domain" description="Bulb-type lectin" evidence="5">
    <location>
        <begin position="31"/>
        <end position="154"/>
    </location>
</feature>
<evidence type="ECO:0000256" key="3">
    <source>
        <dbReference type="SAM" id="Phobius"/>
    </source>
</evidence>
<dbReference type="SUPFAM" id="SSF51110">
    <property type="entry name" value="alpha-D-mannose-specific plant lectins"/>
    <property type="match status" value="1"/>
</dbReference>
<dbReference type="InterPro" id="IPR036426">
    <property type="entry name" value="Bulb-type_lectin_dom_sf"/>
</dbReference>
<dbReference type="InterPro" id="IPR003609">
    <property type="entry name" value="Pan_app"/>
</dbReference>
<evidence type="ECO:0000313" key="7">
    <source>
        <dbReference type="EMBL" id="MCL7045974.1"/>
    </source>
</evidence>
<dbReference type="Gene3D" id="2.90.10.10">
    <property type="entry name" value="Bulb-type lectin domain"/>
    <property type="match status" value="1"/>
</dbReference>
<proteinExistence type="predicted"/>